<name>A0A2N4T0M7_9MICC</name>
<dbReference type="EMBL" id="LOMZ01000001">
    <property type="protein sequence ID" value="PLC11774.1"/>
    <property type="molecule type" value="Genomic_DNA"/>
</dbReference>
<dbReference type="SUPFAM" id="SSF52499">
    <property type="entry name" value="Isochorismatase-like hydrolases"/>
    <property type="match status" value="1"/>
</dbReference>
<dbReference type="InterPro" id="IPR050272">
    <property type="entry name" value="Isochorismatase-like_hydrls"/>
</dbReference>
<evidence type="ECO:0000313" key="4">
    <source>
        <dbReference type="Proteomes" id="UP000234632"/>
    </source>
</evidence>
<proteinExistence type="predicted"/>
<dbReference type="GO" id="GO:0016787">
    <property type="term" value="F:hydrolase activity"/>
    <property type="evidence" value="ECO:0007669"/>
    <property type="project" value="UniProtKB-KW"/>
</dbReference>
<keyword evidence="1 3" id="KW-0378">Hydrolase</keyword>
<reference evidence="3 4" key="1">
    <citation type="submission" date="2015-12" db="EMBL/GenBank/DDBJ databases">
        <authorList>
            <person name="Shamseldin A."/>
            <person name="Moawad H."/>
            <person name="Abd El-Rahim W.M."/>
            <person name="Sadowsky M.J."/>
        </authorList>
    </citation>
    <scope>NUCLEOTIDE SEQUENCE [LARGE SCALE GENOMIC DNA]</scope>
    <source>
        <strain evidence="3 4">S43</strain>
    </source>
</reference>
<accession>A0A2N4T0M7</accession>
<sequence length="194" mass="21300">MSPRHPGGRTALLVVDMQNSYFDFPELEEQREPVTAKVNELVRAARAGDNPILLVRTQHERDRSTWTVSMHDDDEGFAFPGTEQAEYVAGLDTEDGVGLVKTRDSAFFNTDLAARLRNLGAERVVVCGVSTHSCVAQTAIDAFAHDFRGAVAREAIASENAELSRALLAFLEDELRQELLDQEEAVARLRGGSA</sequence>
<evidence type="ECO:0000313" key="3">
    <source>
        <dbReference type="EMBL" id="PLC11774.1"/>
    </source>
</evidence>
<dbReference type="Proteomes" id="UP000234632">
    <property type="component" value="Unassembled WGS sequence"/>
</dbReference>
<gene>
    <name evidence="3" type="ORF">AUQ48_05410</name>
</gene>
<evidence type="ECO:0000256" key="1">
    <source>
        <dbReference type="ARBA" id="ARBA00022801"/>
    </source>
</evidence>
<dbReference type="Pfam" id="PF00857">
    <property type="entry name" value="Isochorismatase"/>
    <property type="match status" value="1"/>
</dbReference>
<dbReference type="RefSeq" id="WP_101851494.1">
    <property type="nucleotide sequence ID" value="NZ_LOMZ01000001.1"/>
</dbReference>
<evidence type="ECO:0000259" key="2">
    <source>
        <dbReference type="Pfam" id="PF00857"/>
    </source>
</evidence>
<organism evidence="3 4">
    <name type="scientific">Kocuria flava</name>
    <dbReference type="NCBI Taxonomy" id="446860"/>
    <lineage>
        <taxon>Bacteria</taxon>
        <taxon>Bacillati</taxon>
        <taxon>Actinomycetota</taxon>
        <taxon>Actinomycetes</taxon>
        <taxon>Micrococcales</taxon>
        <taxon>Micrococcaceae</taxon>
        <taxon>Kocuria</taxon>
    </lineage>
</organism>
<dbReference type="Gene3D" id="3.40.50.850">
    <property type="entry name" value="Isochorismatase-like"/>
    <property type="match status" value="1"/>
</dbReference>
<comment type="caution">
    <text evidence="3">The sequence shown here is derived from an EMBL/GenBank/DDBJ whole genome shotgun (WGS) entry which is preliminary data.</text>
</comment>
<dbReference type="InterPro" id="IPR036380">
    <property type="entry name" value="Isochorismatase-like_sf"/>
</dbReference>
<dbReference type="PANTHER" id="PTHR43540">
    <property type="entry name" value="PEROXYUREIDOACRYLATE/UREIDOACRYLATE AMIDOHYDROLASE-RELATED"/>
    <property type="match status" value="1"/>
</dbReference>
<protein>
    <submittedName>
        <fullName evidence="3">Cysteine hydrolase</fullName>
    </submittedName>
</protein>
<dbReference type="AlphaFoldDB" id="A0A2N4T0M7"/>
<feature type="domain" description="Isochorismatase-like" evidence="2">
    <location>
        <begin position="10"/>
        <end position="172"/>
    </location>
</feature>
<dbReference type="CDD" id="cd00431">
    <property type="entry name" value="cysteine_hydrolases"/>
    <property type="match status" value="1"/>
</dbReference>
<dbReference type="InterPro" id="IPR000868">
    <property type="entry name" value="Isochorismatase-like_dom"/>
</dbReference>